<comment type="caution">
    <text evidence="1">The sequence shown here is derived from an EMBL/GenBank/DDBJ whole genome shotgun (WGS) entry which is preliminary data.</text>
</comment>
<proteinExistence type="predicted"/>
<name>A0ACC1B1P4_9ROSI</name>
<dbReference type="EMBL" id="CM047903">
    <property type="protein sequence ID" value="KAJ0092723.1"/>
    <property type="molecule type" value="Genomic_DNA"/>
</dbReference>
<sequence>MNWPETGQPFKFPRLQEVFRIKKEHPDDDSEMALNVVPAVVLVRCCSFFYFLAGRIALFC</sequence>
<organism evidence="1 2">
    <name type="scientific">Pistacia atlantica</name>
    <dbReference type="NCBI Taxonomy" id="434234"/>
    <lineage>
        <taxon>Eukaryota</taxon>
        <taxon>Viridiplantae</taxon>
        <taxon>Streptophyta</taxon>
        <taxon>Embryophyta</taxon>
        <taxon>Tracheophyta</taxon>
        <taxon>Spermatophyta</taxon>
        <taxon>Magnoliopsida</taxon>
        <taxon>eudicotyledons</taxon>
        <taxon>Gunneridae</taxon>
        <taxon>Pentapetalae</taxon>
        <taxon>rosids</taxon>
        <taxon>malvids</taxon>
        <taxon>Sapindales</taxon>
        <taxon>Anacardiaceae</taxon>
        <taxon>Pistacia</taxon>
    </lineage>
</organism>
<reference evidence="2" key="1">
    <citation type="journal article" date="2023" name="G3 (Bethesda)">
        <title>Genome assembly and association tests identify interacting loci associated with vigor, precocity, and sex in interspecific pistachio rootstocks.</title>
        <authorList>
            <person name="Palmer W."/>
            <person name="Jacygrad E."/>
            <person name="Sagayaradj S."/>
            <person name="Cavanaugh K."/>
            <person name="Han R."/>
            <person name="Bertier L."/>
            <person name="Beede B."/>
            <person name="Kafkas S."/>
            <person name="Golino D."/>
            <person name="Preece J."/>
            <person name="Michelmore R."/>
        </authorList>
    </citation>
    <scope>NUCLEOTIDE SEQUENCE [LARGE SCALE GENOMIC DNA]</scope>
</reference>
<keyword evidence="2" id="KW-1185">Reference proteome</keyword>
<gene>
    <name evidence="1" type="ORF">Patl1_26786</name>
</gene>
<evidence type="ECO:0000313" key="2">
    <source>
        <dbReference type="Proteomes" id="UP001164250"/>
    </source>
</evidence>
<dbReference type="Proteomes" id="UP001164250">
    <property type="component" value="Chromosome 7"/>
</dbReference>
<evidence type="ECO:0000313" key="1">
    <source>
        <dbReference type="EMBL" id="KAJ0092723.1"/>
    </source>
</evidence>
<accession>A0ACC1B1P4</accession>
<protein>
    <submittedName>
        <fullName evidence="1">Uncharacterized protein</fullName>
    </submittedName>
</protein>